<accession>A0A2H1L1L4</accession>
<dbReference type="InterPro" id="IPR044068">
    <property type="entry name" value="CB"/>
</dbReference>
<dbReference type="SUPFAM" id="SSF56349">
    <property type="entry name" value="DNA breaking-rejoining enzymes"/>
    <property type="match status" value="1"/>
</dbReference>
<proteinExistence type="predicted"/>
<dbReference type="EMBL" id="FXZM01000002">
    <property type="protein sequence ID" value="SMY10797.1"/>
    <property type="molecule type" value="Genomic_DNA"/>
</dbReference>
<dbReference type="InterPro" id="IPR004107">
    <property type="entry name" value="Integrase_SAM-like_N"/>
</dbReference>
<evidence type="ECO:0000256" key="6">
    <source>
        <dbReference type="ARBA" id="ARBA00023125"/>
    </source>
</evidence>
<dbReference type="Proteomes" id="UP000234462">
    <property type="component" value="Unassembled WGS sequence"/>
</dbReference>
<dbReference type="PROSITE" id="PS51900">
    <property type="entry name" value="CB"/>
    <property type="match status" value="1"/>
</dbReference>
<evidence type="ECO:0000313" key="13">
    <source>
        <dbReference type="Proteomes" id="UP000234462"/>
    </source>
</evidence>
<keyword evidence="13" id="KW-1185">Reference proteome</keyword>
<evidence type="ECO:0000256" key="5">
    <source>
        <dbReference type="ARBA" id="ARBA00022908"/>
    </source>
</evidence>
<dbReference type="Gene3D" id="1.10.443.10">
    <property type="entry name" value="Intergrase catalytic core"/>
    <property type="match status" value="1"/>
</dbReference>
<keyword evidence="5" id="KW-0229">DNA integration</keyword>
<dbReference type="PANTHER" id="PTHR30349:SF77">
    <property type="entry name" value="TYROSINE RECOMBINASE XERC"/>
    <property type="match status" value="1"/>
</dbReference>
<evidence type="ECO:0000256" key="7">
    <source>
        <dbReference type="ARBA" id="ARBA00023172"/>
    </source>
</evidence>
<dbReference type="Pfam" id="PF00589">
    <property type="entry name" value="Phage_integrase"/>
    <property type="match status" value="1"/>
</dbReference>
<dbReference type="InterPro" id="IPR002104">
    <property type="entry name" value="Integrase_catalytic"/>
</dbReference>
<dbReference type="GO" id="GO:0015074">
    <property type="term" value="P:DNA integration"/>
    <property type="evidence" value="ECO:0007669"/>
    <property type="project" value="UniProtKB-KW"/>
</dbReference>
<evidence type="ECO:0000256" key="1">
    <source>
        <dbReference type="ARBA" id="ARBA00004496"/>
    </source>
</evidence>
<keyword evidence="7" id="KW-0233">DNA recombination</keyword>
<evidence type="ECO:0000256" key="8">
    <source>
        <dbReference type="ARBA" id="ARBA00023306"/>
    </source>
</evidence>
<evidence type="ECO:0000313" key="12">
    <source>
        <dbReference type="EMBL" id="SMY10797.1"/>
    </source>
</evidence>
<keyword evidence="8" id="KW-0131">Cell cycle</keyword>
<evidence type="ECO:0000256" key="4">
    <source>
        <dbReference type="ARBA" id="ARBA00022829"/>
    </source>
</evidence>
<dbReference type="GO" id="GO:0005737">
    <property type="term" value="C:cytoplasm"/>
    <property type="evidence" value="ECO:0007669"/>
    <property type="project" value="UniProtKB-SubCell"/>
</dbReference>
<evidence type="ECO:0000256" key="3">
    <source>
        <dbReference type="ARBA" id="ARBA00022618"/>
    </source>
</evidence>
<protein>
    <submittedName>
        <fullName evidence="12">Site-specific recombinase XerD</fullName>
    </submittedName>
</protein>
<keyword evidence="6 9" id="KW-0238">DNA-binding</keyword>
<comment type="subcellular location">
    <subcellularLocation>
        <location evidence="1">Cytoplasm</location>
    </subcellularLocation>
</comment>
<dbReference type="InterPro" id="IPR013762">
    <property type="entry name" value="Integrase-like_cat_sf"/>
</dbReference>
<name>A0A2H1L1L4_9MICO</name>
<dbReference type="OrthoDB" id="9801717at2"/>
<reference evidence="13" key="1">
    <citation type="submission" date="2017-03" db="EMBL/GenBank/DDBJ databases">
        <authorList>
            <person name="Monnet C."/>
        </authorList>
    </citation>
    <scope>NUCLEOTIDE SEQUENCE [LARGE SCALE GENOMIC DNA]</scope>
    <source>
        <strain evidence="13">SJ5-8</strain>
    </source>
</reference>
<dbReference type="InterPro" id="IPR050090">
    <property type="entry name" value="Tyrosine_recombinase_XerCD"/>
</dbReference>
<keyword evidence="4" id="KW-0159">Chromosome partition</keyword>
<keyword evidence="3" id="KW-0132">Cell division</keyword>
<keyword evidence="2" id="KW-0963">Cytoplasm</keyword>
<dbReference type="RefSeq" id="WP_101587282.1">
    <property type="nucleotide sequence ID" value="NZ_FXZM01000002.1"/>
</dbReference>
<dbReference type="GO" id="GO:0007059">
    <property type="term" value="P:chromosome segregation"/>
    <property type="evidence" value="ECO:0007669"/>
    <property type="project" value="UniProtKB-KW"/>
</dbReference>
<gene>
    <name evidence="12" type="ORF">BJEO58_00372</name>
</gene>
<sequence>MKRDPATDTANVFVFARDFLNAYMPTVRGLSVKTITAYRISLECFIAFLTDHEHVDRADITFDHFDRAHLKAWLTWMNAERGYASATITLRLSALKAFLSYAAAEDITLVALHQAARTLKAPPLPRAPIAYLTEDETRAVLAAHTGQTAKSRRNRMLLILLYDTAARVGELTALTLQDLSLTAPGHVTLTGKRNKTRVVPLSEKTIEHLRVYREEFHPNPARLPATRPVFYSLHRGQPTRLSTDTVSTVLKKAAHAARSRCPSVPAGIHCHMLRKTKAMDLYQNGIPLPIIMRLLGHENASTTQAFYAFATLDMMRDAINTATPRADNPAADRLTEDTLAALYSLR</sequence>
<feature type="domain" description="Core-binding (CB)" evidence="11">
    <location>
        <begin position="10"/>
        <end position="103"/>
    </location>
</feature>
<dbReference type="InterPro" id="IPR011010">
    <property type="entry name" value="DNA_brk_join_enz"/>
</dbReference>
<dbReference type="PROSITE" id="PS51898">
    <property type="entry name" value="TYR_RECOMBINASE"/>
    <property type="match status" value="1"/>
</dbReference>
<dbReference type="PANTHER" id="PTHR30349">
    <property type="entry name" value="PHAGE INTEGRASE-RELATED"/>
    <property type="match status" value="1"/>
</dbReference>
<evidence type="ECO:0000256" key="2">
    <source>
        <dbReference type="ARBA" id="ARBA00022490"/>
    </source>
</evidence>
<organism evidence="12 13">
    <name type="scientific">Brevibacterium jeotgali</name>
    <dbReference type="NCBI Taxonomy" id="1262550"/>
    <lineage>
        <taxon>Bacteria</taxon>
        <taxon>Bacillati</taxon>
        <taxon>Actinomycetota</taxon>
        <taxon>Actinomycetes</taxon>
        <taxon>Micrococcales</taxon>
        <taxon>Brevibacteriaceae</taxon>
        <taxon>Brevibacterium</taxon>
    </lineage>
</organism>
<dbReference type="GO" id="GO:0003677">
    <property type="term" value="F:DNA binding"/>
    <property type="evidence" value="ECO:0007669"/>
    <property type="project" value="UniProtKB-UniRule"/>
</dbReference>
<dbReference type="GO" id="GO:0006310">
    <property type="term" value="P:DNA recombination"/>
    <property type="evidence" value="ECO:0007669"/>
    <property type="project" value="UniProtKB-KW"/>
</dbReference>
<dbReference type="Pfam" id="PF02899">
    <property type="entry name" value="Phage_int_SAM_1"/>
    <property type="match status" value="1"/>
</dbReference>
<dbReference type="AlphaFoldDB" id="A0A2H1L1L4"/>
<evidence type="ECO:0000259" key="11">
    <source>
        <dbReference type="PROSITE" id="PS51900"/>
    </source>
</evidence>
<evidence type="ECO:0000259" key="10">
    <source>
        <dbReference type="PROSITE" id="PS51898"/>
    </source>
</evidence>
<evidence type="ECO:0000256" key="9">
    <source>
        <dbReference type="PROSITE-ProRule" id="PRU01248"/>
    </source>
</evidence>
<dbReference type="InterPro" id="IPR010998">
    <property type="entry name" value="Integrase_recombinase_N"/>
</dbReference>
<dbReference type="Gene3D" id="1.10.150.130">
    <property type="match status" value="1"/>
</dbReference>
<dbReference type="GO" id="GO:0051301">
    <property type="term" value="P:cell division"/>
    <property type="evidence" value="ECO:0007669"/>
    <property type="project" value="UniProtKB-KW"/>
</dbReference>
<feature type="domain" description="Tyr recombinase" evidence="10">
    <location>
        <begin position="127"/>
        <end position="320"/>
    </location>
</feature>